<keyword evidence="2" id="KW-1133">Transmembrane helix</keyword>
<proteinExistence type="predicted"/>
<sequence>MVVPRAWADILFLAVRLLAERCKTIQIVSVRIFCRFLLPPSVPIMAVSLLSLFVIVSIPLLTWASGPTSIFINNVPEYSLLESCAEIQVSTIVRDMVYACGDDSKLTSYACFCYQSSARVSSMIGKHVSSACNPQFPAQNTSAIEVFSSYCELGAVAPTPTGSTTSSSASQISSASPASGPASNLATATGSSTPTPPPQKKKTNTVAIACGVAIPVGVIAIAAASFLLWRHRRKTTNSGPVELGGGEEQQTQEFEAGAGPEVYELKNHRWSNPPVEMDTNVVTPEMGNNEKRDEKKEPI</sequence>
<dbReference type="AlphaFoldDB" id="A0A6A5YX59"/>
<feature type="transmembrane region" description="Helical" evidence="2">
    <location>
        <begin position="206"/>
        <end position="229"/>
    </location>
</feature>
<evidence type="ECO:0000313" key="4">
    <source>
        <dbReference type="Proteomes" id="UP000799770"/>
    </source>
</evidence>
<feature type="region of interest" description="Disordered" evidence="1">
    <location>
        <begin position="265"/>
        <end position="299"/>
    </location>
</feature>
<organism evidence="3 4">
    <name type="scientific">Lophiotrema nucula</name>
    <dbReference type="NCBI Taxonomy" id="690887"/>
    <lineage>
        <taxon>Eukaryota</taxon>
        <taxon>Fungi</taxon>
        <taxon>Dikarya</taxon>
        <taxon>Ascomycota</taxon>
        <taxon>Pezizomycotina</taxon>
        <taxon>Dothideomycetes</taxon>
        <taxon>Pleosporomycetidae</taxon>
        <taxon>Pleosporales</taxon>
        <taxon>Lophiotremataceae</taxon>
        <taxon>Lophiotrema</taxon>
    </lineage>
</organism>
<name>A0A6A5YX59_9PLEO</name>
<keyword evidence="2" id="KW-0812">Transmembrane</keyword>
<feature type="compositionally biased region" description="Basic and acidic residues" evidence="1">
    <location>
        <begin position="288"/>
        <end position="299"/>
    </location>
</feature>
<keyword evidence="4" id="KW-1185">Reference proteome</keyword>
<gene>
    <name evidence="3" type="ORF">BDV96DRAFT_181977</name>
</gene>
<dbReference type="Proteomes" id="UP000799770">
    <property type="component" value="Unassembled WGS sequence"/>
</dbReference>
<accession>A0A6A5YX59</accession>
<reference evidence="3" key="1">
    <citation type="journal article" date="2020" name="Stud. Mycol.">
        <title>101 Dothideomycetes genomes: a test case for predicting lifestyles and emergence of pathogens.</title>
        <authorList>
            <person name="Haridas S."/>
            <person name="Albert R."/>
            <person name="Binder M."/>
            <person name="Bloem J."/>
            <person name="Labutti K."/>
            <person name="Salamov A."/>
            <person name="Andreopoulos B."/>
            <person name="Baker S."/>
            <person name="Barry K."/>
            <person name="Bills G."/>
            <person name="Bluhm B."/>
            <person name="Cannon C."/>
            <person name="Castanera R."/>
            <person name="Culley D."/>
            <person name="Daum C."/>
            <person name="Ezra D."/>
            <person name="Gonzalez J."/>
            <person name="Henrissat B."/>
            <person name="Kuo A."/>
            <person name="Liang C."/>
            <person name="Lipzen A."/>
            <person name="Lutzoni F."/>
            <person name="Magnuson J."/>
            <person name="Mondo S."/>
            <person name="Nolan M."/>
            <person name="Ohm R."/>
            <person name="Pangilinan J."/>
            <person name="Park H.-J."/>
            <person name="Ramirez L."/>
            <person name="Alfaro M."/>
            <person name="Sun H."/>
            <person name="Tritt A."/>
            <person name="Yoshinaga Y."/>
            <person name="Zwiers L.-H."/>
            <person name="Turgeon B."/>
            <person name="Goodwin S."/>
            <person name="Spatafora J."/>
            <person name="Crous P."/>
            <person name="Grigoriev I."/>
        </authorList>
    </citation>
    <scope>NUCLEOTIDE SEQUENCE</scope>
    <source>
        <strain evidence="3">CBS 627.86</strain>
    </source>
</reference>
<feature type="region of interest" description="Disordered" evidence="1">
    <location>
        <begin position="162"/>
        <end position="202"/>
    </location>
</feature>
<dbReference type="OrthoDB" id="3794517at2759"/>
<evidence type="ECO:0008006" key="5">
    <source>
        <dbReference type="Google" id="ProtNLM"/>
    </source>
</evidence>
<keyword evidence="2" id="KW-0472">Membrane</keyword>
<feature type="transmembrane region" description="Helical" evidence="2">
    <location>
        <begin position="43"/>
        <end position="64"/>
    </location>
</feature>
<evidence type="ECO:0000256" key="2">
    <source>
        <dbReference type="SAM" id="Phobius"/>
    </source>
</evidence>
<protein>
    <recommendedName>
        <fullName evidence="5">Extracellular membrane protein CFEM domain-containing protein</fullName>
    </recommendedName>
</protein>
<evidence type="ECO:0000313" key="3">
    <source>
        <dbReference type="EMBL" id="KAF2111384.1"/>
    </source>
</evidence>
<dbReference type="EMBL" id="ML977334">
    <property type="protein sequence ID" value="KAF2111384.1"/>
    <property type="molecule type" value="Genomic_DNA"/>
</dbReference>
<evidence type="ECO:0000256" key="1">
    <source>
        <dbReference type="SAM" id="MobiDB-lite"/>
    </source>
</evidence>
<feature type="compositionally biased region" description="Low complexity" evidence="1">
    <location>
        <begin position="162"/>
        <end position="183"/>
    </location>
</feature>